<organism evidence="2 3">
    <name type="scientific">Cherax quadricarinatus</name>
    <name type="common">Australian red claw crayfish</name>
    <dbReference type="NCBI Taxonomy" id="27406"/>
    <lineage>
        <taxon>Eukaryota</taxon>
        <taxon>Metazoa</taxon>
        <taxon>Ecdysozoa</taxon>
        <taxon>Arthropoda</taxon>
        <taxon>Crustacea</taxon>
        <taxon>Multicrustacea</taxon>
        <taxon>Malacostraca</taxon>
        <taxon>Eumalacostraca</taxon>
        <taxon>Eucarida</taxon>
        <taxon>Decapoda</taxon>
        <taxon>Pleocyemata</taxon>
        <taxon>Astacidea</taxon>
        <taxon>Parastacoidea</taxon>
        <taxon>Parastacidae</taxon>
        <taxon>Cherax</taxon>
    </lineage>
</organism>
<protein>
    <recommendedName>
        <fullName evidence="1">C-type lectin domain-containing protein</fullName>
    </recommendedName>
</protein>
<dbReference type="PANTHER" id="PTHR22803">
    <property type="entry name" value="MANNOSE, PHOSPHOLIPASE, LECTIN RECEPTOR RELATED"/>
    <property type="match status" value="1"/>
</dbReference>
<dbReference type="Pfam" id="PF00059">
    <property type="entry name" value="Lectin_C"/>
    <property type="match status" value="1"/>
</dbReference>
<comment type="caution">
    <text evidence="2">The sequence shown here is derived from an EMBL/GenBank/DDBJ whole genome shotgun (WGS) entry which is preliminary data.</text>
</comment>
<dbReference type="Gene3D" id="3.10.100.10">
    <property type="entry name" value="Mannose-Binding Protein A, subunit A"/>
    <property type="match status" value="1"/>
</dbReference>
<evidence type="ECO:0000313" key="2">
    <source>
        <dbReference type="EMBL" id="KAK8736652.1"/>
    </source>
</evidence>
<evidence type="ECO:0000313" key="3">
    <source>
        <dbReference type="Proteomes" id="UP001445076"/>
    </source>
</evidence>
<dbReference type="InterPro" id="IPR016186">
    <property type="entry name" value="C-type_lectin-like/link_sf"/>
</dbReference>
<sequence>QTWWESHKRCRDEGAELASILSFQENYWMVSKMTELSDKVLWIGGRAGLDSGYDWIDGSPFDFENWRKGQPSNVMDMEHCIGLYTHNQGFWNDQHCSHKEGRVCKKQHGVTLPPAQTTPLP</sequence>
<dbReference type="PROSITE" id="PS50041">
    <property type="entry name" value="C_TYPE_LECTIN_2"/>
    <property type="match status" value="1"/>
</dbReference>
<dbReference type="EMBL" id="JARKIK010000043">
    <property type="protein sequence ID" value="KAK8736652.1"/>
    <property type="molecule type" value="Genomic_DNA"/>
</dbReference>
<dbReference type="Proteomes" id="UP001445076">
    <property type="component" value="Unassembled WGS sequence"/>
</dbReference>
<evidence type="ECO:0000259" key="1">
    <source>
        <dbReference type="PROSITE" id="PS50041"/>
    </source>
</evidence>
<dbReference type="InterPro" id="IPR050111">
    <property type="entry name" value="C-type_lectin/snaclec_domain"/>
</dbReference>
<dbReference type="InterPro" id="IPR016187">
    <property type="entry name" value="CTDL_fold"/>
</dbReference>
<proteinExistence type="predicted"/>
<dbReference type="SMART" id="SM00034">
    <property type="entry name" value="CLECT"/>
    <property type="match status" value="1"/>
</dbReference>
<dbReference type="CDD" id="cd00037">
    <property type="entry name" value="CLECT"/>
    <property type="match status" value="1"/>
</dbReference>
<keyword evidence="3" id="KW-1185">Reference proteome</keyword>
<feature type="domain" description="C-type lectin" evidence="1">
    <location>
        <begin position="1"/>
        <end position="105"/>
    </location>
</feature>
<feature type="non-terminal residue" evidence="2">
    <location>
        <position position="1"/>
    </location>
</feature>
<name>A0AAW0WWY0_CHEQU</name>
<reference evidence="2 3" key="1">
    <citation type="journal article" date="2024" name="BMC Genomics">
        <title>Genome assembly of redclaw crayfish (Cherax quadricarinatus) provides insights into its immune adaptation and hypoxia tolerance.</title>
        <authorList>
            <person name="Liu Z."/>
            <person name="Zheng J."/>
            <person name="Li H."/>
            <person name="Fang K."/>
            <person name="Wang S."/>
            <person name="He J."/>
            <person name="Zhou D."/>
            <person name="Weng S."/>
            <person name="Chi M."/>
            <person name="Gu Z."/>
            <person name="He J."/>
            <person name="Li F."/>
            <person name="Wang M."/>
        </authorList>
    </citation>
    <scope>NUCLEOTIDE SEQUENCE [LARGE SCALE GENOMIC DNA]</scope>
    <source>
        <strain evidence="2">ZL_2023a</strain>
    </source>
</reference>
<accession>A0AAW0WWY0</accession>
<dbReference type="AlphaFoldDB" id="A0AAW0WWY0"/>
<dbReference type="InterPro" id="IPR001304">
    <property type="entry name" value="C-type_lectin-like"/>
</dbReference>
<feature type="non-terminal residue" evidence="2">
    <location>
        <position position="121"/>
    </location>
</feature>
<gene>
    <name evidence="2" type="ORF">OTU49_004568</name>
</gene>
<dbReference type="SUPFAM" id="SSF56436">
    <property type="entry name" value="C-type lectin-like"/>
    <property type="match status" value="1"/>
</dbReference>